<reference evidence="2 3" key="1">
    <citation type="submission" date="2016-10" db="EMBL/GenBank/DDBJ databases">
        <authorList>
            <person name="de Groot N.N."/>
        </authorList>
    </citation>
    <scope>NUCLEOTIDE SEQUENCE [LARGE SCALE GENOMIC DNA]</scope>
    <source>
        <strain evidence="2 3">DSM 26656</strain>
    </source>
</reference>
<evidence type="ECO:0000313" key="3">
    <source>
        <dbReference type="Proteomes" id="UP000236743"/>
    </source>
</evidence>
<accession>A0A1H6AD30</accession>
<feature type="region of interest" description="Disordered" evidence="1">
    <location>
        <begin position="49"/>
        <end position="68"/>
    </location>
</feature>
<evidence type="ECO:0000313" key="2">
    <source>
        <dbReference type="EMBL" id="SEG46282.1"/>
    </source>
</evidence>
<keyword evidence="3" id="KW-1185">Reference proteome</keyword>
<dbReference type="Proteomes" id="UP000236743">
    <property type="component" value="Unassembled WGS sequence"/>
</dbReference>
<gene>
    <name evidence="2" type="ORF">SAMN04488115_105356</name>
</gene>
<evidence type="ECO:0000256" key="1">
    <source>
        <dbReference type="SAM" id="MobiDB-lite"/>
    </source>
</evidence>
<protein>
    <submittedName>
        <fullName evidence="2">Uncharacterized protein</fullName>
    </submittedName>
</protein>
<organism evidence="2 3">
    <name type="scientific">Bosea lathyri</name>
    <dbReference type="NCBI Taxonomy" id="1036778"/>
    <lineage>
        <taxon>Bacteria</taxon>
        <taxon>Pseudomonadati</taxon>
        <taxon>Pseudomonadota</taxon>
        <taxon>Alphaproteobacteria</taxon>
        <taxon>Hyphomicrobiales</taxon>
        <taxon>Boseaceae</taxon>
        <taxon>Bosea</taxon>
    </lineage>
</organism>
<dbReference type="EMBL" id="FNUY01000005">
    <property type="protein sequence ID" value="SEG46282.1"/>
    <property type="molecule type" value="Genomic_DNA"/>
</dbReference>
<dbReference type="AlphaFoldDB" id="A0A1H6AD30"/>
<name>A0A1H6AD30_9HYPH</name>
<feature type="compositionally biased region" description="Basic residues" evidence="1">
    <location>
        <begin position="59"/>
        <end position="68"/>
    </location>
</feature>
<sequence length="68" mass="7964">MTRIRLEHEGWVVASLRQILELGDQANFRLLDANSAEIFKENIRTFLDNRTQGPEEGRHRAHNARVHE</sequence>
<dbReference type="RefSeq" id="WP_146071359.1">
    <property type="nucleotide sequence ID" value="NZ_FNUY01000005.1"/>
</dbReference>
<proteinExistence type="predicted"/>